<proteinExistence type="predicted"/>
<feature type="transmembrane region" description="Helical" evidence="1">
    <location>
        <begin position="313"/>
        <end position="334"/>
    </location>
</feature>
<feature type="transmembrane region" description="Helical" evidence="1">
    <location>
        <begin position="32"/>
        <end position="57"/>
    </location>
</feature>
<feature type="transmembrane region" description="Helical" evidence="1">
    <location>
        <begin position="134"/>
        <end position="152"/>
    </location>
</feature>
<feature type="transmembrane region" description="Helical" evidence="1">
    <location>
        <begin position="173"/>
        <end position="196"/>
    </location>
</feature>
<organism evidence="2 3">
    <name type="scientific">candidate division WWE3 bacterium CG08_land_8_20_14_0_20_41_10</name>
    <dbReference type="NCBI Taxonomy" id="1975085"/>
    <lineage>
        <taxon>Bacteria</taxon>
        <taxon>Katanobacteria</taxon>
    </lineage>
</organism>
<feature type="transmembrane region" description="Helical" evidence="1">
    <location>
        <begin position="290"/>
        <end position="307"/>
    </location>
</feature>
<protein>
    <submittedName>
        <fullName evidence="2">Uncharacterized protein</fullName>
    </submittedName>
</protein>
<evidence type="ECO:0000313" key="3">
    <source>
        <dbReference type="Proteomes" id="UP000231252"/>
    </source>
</evidence>
<evidence type="ECO:0000313" key="2">
    <source>
        <dbReference type="EMBL" id="PIS22649.1"/>
    </source>
</evidence>
<name>A0A2H0XES1_UNCKA</name>
<sequence length="353" mass="40511">MIRKSRLILILLITFALLLTIGNMVYPSATKIVLNILWFTALSVAIMFIAMGIMAILGMKKEVGQLLEIFMEGSFSVLDLIDFIKQVFKLFGEKVKEALLNLAPLFSYILAISLYLGTLYLYKLVGKSFDVTALTIFITISGISLLTFINLPGRNNLIKTGWRYEFGKKINKAFINSFEVVLFIFFLTMDSTHLFYVPPDLNVPLQAHILNYDFMLRGFKLNDAKITLIIIATAITVEVLRNILKVVYSSRKYYTSWLETEPQNNATDRQRYQNIKKSIRLAFAESKDDFVRFISFTTALIIVFIMFPRLKLLSMATASITLLVFDLIFPVRLLTRERNRDLISIILEKTLKI</sequence>
<evidence type="ECO:0000256" key="1">
    <source>
        <dbReference type="SAM" id="Phobius"/>
    </source>
</evidence>
<feature type="transmembrane region" description="Helical" evidence="1">
    <location>
        <begin position="224"/>
        <end position="244"/>
    </location>
</feature>
<gene>
    <name evidence="2" type="ORF">COT50_00855</name>
</gene>
<feature type="transmembrane region" description="Helical" evidence="1">
    <location>
        <begin position="98"/>
        <end position="122"/>
    </location>
</feature>
<accession>A0A2H0XES1</accession>
<reference evidence="3" key="1">
    <citation type="submission" date="2017-09" db="EMBL/GenBank/DDBJ databases">
        <title>Depth-based differentiation of microbial function through sediment-hosted aquifers and enrichment of novel symbionts in the deep terrestrial subsurface.</title>
        <authorList>
            <person name="Probst A.J."/>
            <person name="Ladd B."/>
            <person name="Jarett J.K."/>
            <person name="Geller-Mcgrath D.E."/>
            <person name="Sieber C.M.K."/>
            <person name="Emerson J.B."/>
            <person name="Anantharaman K."/>
            <person name="Thomas B.C."/>
            <person name="Malmstrom R."/>
            <person name="Stieglmeier M."/>
            <person name="Klingl A."/>
            <person name="Woyke T."/>
            <person name="Ryan C.M."/>
            <person name="Banfield J.F."/>
        </authorList>
    </citation>
    <scope>NUCLEOTIDE SEQUENCE [LARGE SCALE GENOMIC DNA]</scope>
</reference>
<comment type="caution">
    <text evidence="2">The sequence shown here is derived from an EMBL/GenBank/DDBJ whole genome shotgun (WGS) entry which is preliminary data.</text>
</comment>
<keyword evidence="1" id="KW-0472">Membrane</keyword>
<keyword evidence="1" id="KW-1133">Transmembrane helix</keyword>
<feature type="transmembrane region" description="Helical" evidence="1">
    <location>
        <begin position="7"/>
        <end position="26"/>
    </location>
</feature>
<dbReference type="AlphaFoldDB" id="A0A2H0XES1"/>
<keyword evidence="1" id="KW-0812">Transmembrane</keyword>
<dbReference type="Proteomes" id="UP000231252">
    <property type="component" value="Unassembled WGS sequence"/>
</dbReference>
<dbReference type="EMBL" id="PEYU01000014">
    <property type="protein sequence ID" value="PIS22649.1"/>
    <property type="molecule type" value="Genomic_DNA"/>
</dbReference>